<dbReference type="Gene3D" id="3.10.20.310">
    <property type="entry name" value="membrane protein fhac"/>
    <property type="match status" value="5"/>
</dbReference>
<dbReference type="Proteomes" id="UP001242368">
    <property type="component" value="Unassembled WGS sequence"/>
</dbReference>
<evidence type="ECO:0000259" key="9">
    <source>
        <dbReference type="PROSITE" id="PS51779"/>
    </source>
</evidence>
<dbReference type="PANTHER" id="PTHR12815">
    <property type="entry name" value="SORTING AND ASSEMBLY MACHINERY SAMM50 PROTEIN FAMILY MEMBER"/>
    <property type="match status" value="1"/>
</dbReference>
<dbReference type="RefSeq" id="WP_290363954.1">
    <property type="nucleotide sequence ID" value="NZ_JAUFQU010000001.1"/>
</dbReference>
<dbReference type="InterPro" id="IPR039910">
    <property type="entry name" value="D15-like"/>
</dbReference>
<evidence type="ECO:0000256" key="7">
    <source>
        <dbReference type="ARBA" id="ARBA00023237"/>
    </source>
</evidence>
<name>A0ABT8CV90_9FLAO</name>
<dbReference type="PANTHER" id="PTHR12815:SF47">
    <property type="entry name" value="TRANSLOCATION AND ASSEMBLY MODULE SUBUNIT TAMA"/>
    <property type="match status" value="1"/>
</dbReference>
<comment type="subcellular location">
    <subcellularLocation>
        <location evidence="1">Membrane</location>
    </subcellularLocation>
</comment>
<keyword evidence="7" id="KW-0998">Cell outer membrane</keyword>
<dbReference type="PIRSF" id="PIRSF006076">
    <property type="entry name" value="OM_assembly_OMP85"/>
    <property type="match status" value="1"/>
</dbReference>
<protein>
    <submittedName>
        <fullName evidence="10">POTRA domain-containing protein</fullName>
    </submittedName>
</protein>
<keyword evidence="6" id="KW-0472">Membrane</keyword>
<organism evidence="10 11">
    <name type="scientific">Paenimyroides ceti</name>
    <dbReference type="NCBI Taxonomy" id="395087"/>
    <lineage>
        <taxon>Bacteria</taxon>
        <taxon>Pseudomonadati</taxon>
        <taxon>Bacteroidota</taxon>
        <taxon>Flavobacteriia</taxon>
        <taxon>Flavobacteriales</taxon>
        <taxon>Flavobacteriaceae</taxon>
        <taxon>Paenimyroides</taxon>
    </lineage>
</organism>
<dbReference type="InterPro" id="IPR034746">
    <property type="entry name" value="POTRA"/>
</dbReference>
<feature type="signal peptide" evidence="8">
    <location>
        <begin position="1"/>
        <end position="22"/>
    </location>
</feature>
<comment type="caution">
    <text evidence="10">The sequence shown here is derived from an EMBL/GenBank/DDBJ whole genome shotgun (WGS) entry which is preliminary data.</text>
</comment>
<evidence type="ECO:0000313" key="10">
    <source>
        <dbReference type="EMBL" id="MDN3708071.1"/>
    </source>
</evidence>
<evidence type="ECO:0000256" key="5">
    <source>
        <dbReference type="ARBA" id="ARBA00022737"/>
    </source>
</evidence>
<evidence type="ECO:0000256" key="8">
    <source>
        <dbReference type="SAM" id="SignalP"/>
    </source>
</evidence>
<dbReference type="Pfam" id="PF07244">
    <property type="entry name" value="POTRA"/>
    <property type="match status" value="4"/>
</dbReference>
<evidence type="ECO:0000256" key="3">
    <source>
        <dbReference type="ARBA" id="ARBA00022692"/>
    </source>
</evidence>
<keyword evidence="5" id="KW-0677">Repeat</keyword>
<dbReference type="Gene3D" id="2.40.160.50">
    <property type="entry name" value="membrane protein fhac: a member of the omp85/tpsb transporter family"/>
    <property type="match status" value="1"/>
</dbReference>
<keyword evidence="3" id="KW-0812">Transmembrane</keyword>
<feature type="domain" description="POTRA" evidence="9">
    <location>
        <begin position="55"/>
        <end position="129"/>
    </location>
</feature>
<dbReference type="PROSITE" id="PS51779">
    <property type="entry name" value="POTRA"/>
    <property type="match status" value="3"/>
</dbReference>
<dbReference type="InterPro" id="IPR010827">
    <property type="entry name" value="BamA/TamA_POTRA"/>
</dbReference>
<evidence type="ECO:0000256" key="6">
    <source>
        <dbReference type="ARBA" id="ARBA00023136"/>
    </source>
</evidence>
<proteinExistence type="predicted"/>
<reference evidence="11" key="1">
    <citation type="journal article" date="2019" name="Int. J. Syst. Evol. Microbiol.">
        <title>The Global Catalogue of Microorganisms (GCM) 10K type strain sequencing project: providing services to taxonomists for standard genome sequencing and annotation.</title>
        <authorList>
            <consortium name="The Broad Institute Genomics Platform"/>
            <consortium name="The Broad Institute Genome Sequencing Center for Infectious Disease"/>
            <person name="Wu L."/>
            <person name="Ma J."/>
        </authorList>
    </citation>
    <scope>NUCLEOTIDE SEQUENCE [LARGE SCALE GENOMIC DNA]</scope>
    <source>
        <strain evidence="11">CECT 7184</strain>
    </source>
</reference>
<keyword evidence="11" id="KW-1185">Reference proteome</keyword>
<keyword evidence="2" id="KW-1134">Transmembrane beta strand</keyword>
<evidence type="ECO:0000313" key="11">
    <source>
        <dbReference type="Proteomes" id="UP001242368"/>
    </source>
</evidence>
<evidence type="ECO:0000256" key="2">
    <source>
        <dbReference type="ARBA" id="ARBA00022452"/>
    </source>
</evidence>
<dbReference type="InterPro" id="IPR000184">
    <property type="entry name" value="Bac_surfAg_D15"/>
</dbReference>
<keyword evidence="4 8" id="KW-0732">Signal</keyword>
<feature type="domain" description="POTRA" evidence="9">
    <location>
        <begin position="130"/>
        <end position="208"/>
    </location>
</feature>
<dbReference type="Pfam" id="PF01103">
    <property type="entry name" value="Omp85"/>
    <property type="match status" value="2"/>
</dbReference>
<accession>A0ABT8CV90</accession>
<feature type="chain" id="PRO_5046627385" evidence="8">
    <location>
        <begin position="23"/>
        <end position="904"/>
    </location>
</feature>
<evidence type="ECO:0000256" key="1">
    <source>
        <dbReference type="ARBA" id="ARBA00004370"/>
    </source>
</evidence>
<feature type="domain" description="POTRA" evidence="9">
    <location>
        <begin position="305"/>
        <end position="390"/>
    </location>
</feature>
<dbReference type="InterPro" id="IPR023707">
    <property type="entry name" value="OM_assembly_BamA"/>
</dbReference>
<gene>
    <name evidence="10" type="ORF">QW060_13250</name>
</gene>
<dbReference type="EMBL" id="JAUFQU010000001">
    <property type="protein sequence ID" value="MDN3708071.1"/>
    <property type="molecule type" value="Genomic_DNA"/>
</dbReference>
<evidence type="ECO:0000256" key="4">
    <source>
        <dbReference type="ARBA" id="ARBA00022729"/>
    </source>
</evidence>
<sequence length="904" mass="102350">MFIKSIKYLFPLCLGFVSLANAQEPVNPIPATATDTIKRETPSEVVADSKGVKRYILGDIKITGNVKYNELTILTFTGLEKGQTVAIPGEDIADAVRKLWNTEYFSDVNFYEDSIVGNVINLELNLKELPRLNEIQITGLKKAKKETLLKELSIKPNRIINENLITTTKNYIANKYRKEGYYKTKVNIDVVPVEGKETKNMIISFDKGKKVRISSINFSGNKQFSNAKLRKAMKNTKQKSPLNPLRIFKPSKYIETNYKEDLSSIIDKYKEKGYRDARITSDTVVYNEKKNAMKIDIALEEGRKYYIGDIRFIGNKTYSDRDLRNLLGISKGEVYNGVLLDKRIQDVKNPDAYDLTNLYQNNGYLWSRVTLVETKTTNDIIDFDVRIMEGPQARYNYITVTGNEKTRDDIILREVYTVPGKIWRKSEVIESIRRLGSMQIFDAQSINPNVKNADPENGTVDVEWEVVENGQSQVELQGGYGGGTIIGTVALSFNNFSVRNLFNKNAYKPFPMGDAQKMSLRIQASTYFQTYSLSFQEPWFGGKKPTSLFGSISHSRQSAYNFRTFETDRSQGLRITSARIGIAKRLAAPDDKFTLSHSLEFQYYDLRNYTTGLFNFSNGTARNLNYTIDLTRDNRGNDPIYPTYGSMFSISGKFTVPYSLFNNVDYANLGNLEAYKTKTTELMTNPQTGADIPIGSYLDANGLPVSDYRDAAPDQEKIDQKRFNWLEYYKINFKGDWYTAIAGNLVLRTTGQFGFLGAYNNDRGVIPFERFYLGGSGMMNYSMDGRENIALRGYEDNSLSPRSDAGFEIGGTVYNKFSVELRYPISLKAQMKAYVLTFADAGAAYSSFKDYNPFKLQRSAGAGIRVSMPMFGLLGMDVGYGFDNIPGTNRKGGVQYHFILGQQF</sequence>